<organism evidence="6 7">
    <name type="scientific">Perkinsus olseni</name>
    <name type="common">Perkinsus atlanticus</name>
    <dbReference type="NCBI Taxonomy" id="32597"/>
    <lineage>
        <taxon>Eukaryota</taxon>
        <taxon>Sar</taxon>
        <taxon>Alveolata</taxon>
        <taxon>Perkinsozoa</taxon>
        <taxon>Perkinsea</taxon>
        <taxon>Perkinsida</taxon>
        <taxon>Perkinsidae</taxon>
        <taxon>Perkinsus</taxon>
    </lineage>
</organism>
<dbReference type="PROSITE" id="PS50026">
    <property type="entry name" value="EGF_3"/>
    <property type="match status" value="2"/>
</dbReference>
<evidence type="ECO:0000313" key="6">
    <source>
        <dbReference type="EMBL" id="KAF4694843.1"/>
    </source>
</evidence>
<dbReference type="SUPFAM" id="SSF50985">
    <property type="entry name" value="RCC1/BLIP-II"/>
    <property type="match status" value="2"/>
</dbReference>
<dbReference type="GO" id="GO:0005737">
    <property type="term" value="C:cytoplasm"/>
    <property type="evidence" value="ECO:0007669"/>
    <property type="project" value="TreeGrafter"/>
</dbReference>
<feature type="disulfide bond" evidence="1">
    <location>
        <begin position="1219"/>
        <end position="1228"/>
    </location>
</feature>
<feature type="domain" description="EGF-like" evidence="5">
    <location>
        <begin position="987"/>
        <end position="1024"/>
    </location>
</feature>
<reference evidence="6 7" key="1">
    <citation type="submission" date="2020-04" db="EMBL/GenBank/DDBJ databases">
        <title>Perkinsus olseni comparative genomics.</title>
        <authorList>
            <person name="Bogema D.R."/>
        </authorList>
    </citation>
    <scope>NUCLEOTIDE SEQUENCE [LARGE SCALE GENOMIC DNA]</scope>
    <source>
        <strain evidence="6">00978-12</strain>
    </source>
</reference>
<dbReference type="InterPro" id="IPR000742">
    <property type="entry name" value="EGF"/>
</dbReference>
<evidence type="ECO:0000259" key="5">
    <source>
        <dbReference type="PROSITE" id="PS50026"/>
    </source>
</evidence>
<feature type="compositionally biased region" description="Polar residues" evidence="3">
    <location>
        <begin position="1606"/>
        <end position="1625"/>
    </location>
</feature>
<dbReference type="InterPro" id="IPR009091">
    <property type="entry name" value="RCC1/BLIP-II"/>
</dbReference>
<keyword evidence="4" id="KW-0812">Transmembrane</keyword>
<dbReference type="PROSITE" id="PS50012">
    <property type="entry name" value="RCC1_3"/>
    <property type="match status" value="2"/>
</dbReference>
<gene>
    <name evidence="6" type="ORF">FOZ60_006696</name>
</gene>
<evidence type="ECO:0000256" key="4">
    <source>
        <dbReference type="SAM" id="Phobius"/>
    </source>
</evidence>
<feature type="repeat" description="RCC1" evidence="2">
    <location>
        <begin position="626"/>
        <end position="684"/>
    </location>
</feature>
<evidence type="ECO:0000313" key="7">
    <source>
        <dbReference type="Proteomes" id="UP000541610"/>
    </source>
</evidence>
<feature type="domain" description="EGF-like" evidence="5">
    <location>
        <begin position="1192"/>
        <end position="1229"/>
    </location>
</feature>
<dbReference type="SMART" id="SM00181">
    <property type="entry name" value="EGF"/>
    <property type="match status" value="5"/>
</dbReference>
<dbReference type="PROSITE" id="PS01186">
    <property type="entry name" value="EGF_2"/>
    <property type="match status" value="1"/>
</dbReference>
<dbReference type="EMBL" id="JABANP010000027">
    <property type="protein sequence ID" value="KAF4694843.1"/>
    <property type="molecule type" value="Genomic_DNA"/>
</dbReference>
<feature type="transmembrane region" description="Helical" evidence="4">
    <location>
        <begin position="1525"/>
        <end position="1548"/>
    </location>
</feature>
<dbReference type="InterPro" id="IPR000408">
    <property type="entry name" value="Reg_chr_condens"/>
</dbReference>
<dbReference type="Gene3D" id="2.130.10.30">
    <property type="entry name" value="Regulator of chromosome condensation 1/beta-lactamase-inhibitor protein II"/>
    <property type="match status" value="2"/>
</dbReference>
<dbReference type="PANTHER" id="PTHR45982:SF1">
    <property type="entry name" value="REGULATOR OF CHROMOSOME CONDENSATION"/>
    <property type="match status" value="1"/>
</dbReference>
<accession>A0A7J6PF56</accession>
<keyword evidence="4" id="KW-0472">Membrane</keyword>
<dbReference type="Pfam" id="PF13540">
    <property type="entry name" value="RCC1_2"/>
    <property type="match status" value="1"/>
</dbReference>
<evidence type="ECO:0000256" key="1">
    <source>
        <dbReference type="PROSITE-ProRule" id="PRU00076"/>
    </source>
</evidence>
<dbReference type="Proteomes" id="UP000541610">
    <property type="component" value="Unassembled WGS sequence"/>
</dbReference>
<evidence type="ECO:0000256" key="2">
    <source>
        <dbReference type="PROSITE-ProRule" id="PRU00235"/>
    </source>
</evidence>
<protein>
    <recommendedName>
        <fullName evidence="5">EGF-like domain-containing protein</fullName>
    </recommendedName>
</protein>
<dbReference type="GO" id="GO:0005085">
    <property type="term" value="F:guanyl-nucleotide exchange factor activity"/>
    <property type="evidence" value="ECO:0007669"/>
    <property type="project" value="TreeGrafter"/>
</dbReference>
<dbReference type="OrthoDB" id="434411at2759"/>
<feature type="region of interest" description="Disordered" evidence="3">
    <location>
        <begin position="1577"/>
        <end position="1715"/>
    </location>
</feature>
<sequence>MAQVNHICTRPQKLYETTSVLEIDVLQQYQPEWCREPIELERSLADLQVKLAVTFGIPVEEVRAAIHMVDGNPTVLREEHPWGFYLRIDWGDTANPGMGNRLLQSNGQAAVPIESLRKSILPKLSLRDNWGCAITATMELKCWGTRNEYGQLRSGGTGVNVKSHASSVEAVDLGRKLGVDPVTGNVSFASLPESYCPTEARYGSYSSLAHATAECADDSACSGVYDLDCDGEGPFFKCRLGSIAEGSSSASCVHIKGYSSRMELAPCVNCEQCGIQRARLSGTTGYGCLAACQQDSSCGAVSIRLSDGACFSTSSPDFTTCTNERSDYIAFLKVTSPSSLRTVKPSLSPAAECSGAIDSASDDDDTTYWDVDVTVGTHCTAGVDLGRPTITSEVSVVIAASDVAAIGATLEVTPCPTLSRCSAERTFSCPLSSHSVASWQGASTAIVTCSLRTDGSPVAYRHYQMKFPSGIQVHEVSLRIIDSPQPLAVTSVSTGSDHVCVTLGGAPDVEGGLKCWGRSDDLQAGGPVGEGWSKSSTTGDQLPLLATGVRQVVTGLVTDCILTAGRQVQCWGSNKDGALGLGMSYLSRGFEEASPVALGTSGLPVEQIAGAYYHFCAVLDDALGRDLVKCWGFNNYGQLGLGDVLSRGKHNSHMGDNLPPATLISTQVAHICTGMTFTCVLGTEGVLECAGYIPGVYENNAYQTVPPLPASGVTHVCCGRDFICALHDEKQLSCAGSNANGQLGAAASSDTNFLTSTLPDGVTTAELTCGEANACLTDVTGRIFCWGDSGESRAGLGTGSVGTERPVELDPTHTDGGFFLTAHHAFNRAWRALGACGVLWYTDDSCMDEIKPLYSTPIDSCEAYTMAVFPDAATVRCVRVVGDGPSSDWVAVERFDGLKFTPVHEVAVALPEDSFRANPLPNRVSNYENLCDPEGSGWSSIECSSGTCHYGQCVCYRGFEGSDCSSLNIRVPATPSPQAPSGGPDAPSDGCGAETSCGDHGTCQSVGGSQVCVCDEGVIGANCERECGTDPYVHRDCLERAGTPVDASLARPASPANVTTCECDEDWTFRGARCSTRSNRGCCKFSEDPADRPWCKCKGVAVWHDDFFEADTWQFCGIGWKCWPNSGVSDNNHESRTLPSLAECKLFCLNFGACENIEYDSRTGLCNLSVMKKEITGWNNGDESDFVLCEPVSDLCHAVDCGLHGRCTVEDGGRVGCECTDGYSGAWCDVPPPDDPCQFRRCPEHGTCAVAAASGTVGLSREEWILAVTTCTCDLGWEDGSPAEGQCSRHIHLDVTVVVGIPVVGAVTKMAAAVTLLRSITLALQSVAPFLRLKLNDVDAIANGPTIVTLTVLAPPDDGYYSEEMVNLIDAALSDANGFLRTQSPLAGITDQHSGRFTLDMVSAVPVSMATASIATKHILLSIVVQTDRLTANEMALVLRSKGGIAAVLATNAGDTVIKERYSSRSAGSSPEFTIVESEGFLSSASPVVSASAITVAPVWWEAQQQQGNVTTDGPEVSPGGASSLLPILACAVSGFVLVVAVGGIWLWKRGRAKRLASVVAEEDPIVFARGSTVRSKPQVYSSEAPDSGKASTPVTPEGGTAGSPFDNTASTSDDPMANSFTSHGSKYRYTVHGDPSSRSSQYRSSRRRTEGARASRLKAPTLGESRWVRHHGGEGGPSRPEQRKSHMWSVDDGTGDLAIPDTINPKRRPSLIAPGKDPVAEVKEDILEWTHCHLDAVDVDVRRKAFRQLQALWHPDKFDDDPSKAAVTVVFQYLQSLKQMFTSDKE</sequence>
<dbReference type="PANTHER" id="PTHR45982">
    <property type="entry name" value="REGULATOR OF CHROMOSOME CONDENSATION"/>
    <property type="match status" value="1"/>
</dbReference>
<feature type="disulfide bond" evidence="1">
    <location>
        <begin position="1014"/>
        <end position="1023"/>
    </location>
</feature>
<keyword evidence="4" id="KW-1133">Transmembrane helix</keyword>
<feature type="repeat" description="RCC1" evidence="2">
    <location>
        <begin position="566"/>
        <end position="621"/>
    </location>
</feature>
<comment type="caution">
    <text evidence="1">Lacks conserved residue(s) required for the propagation of feature annotation.</text>
</comment>
<dbReference type="InterPro" id="IPR051553">
    <property type="entry name" value="Ran_GTPase-activating"/>
</dbReference>
<keyword evidence="1" id="KW-1015">Disulfide bond</keyword>
<proteinExistence type="predicted"/>
<name>A0A7J6PF56_PEROL</name>
<evidence type="ECO:0000256" key="3">
    <source>
        <dbReference type="SAM" id="MobiDB-lite"/>
    </source>
</evidence>
<comment type="caution">
    <text evidence="6">The sequence shown here is derived from an EMBL/GenBank/DDBJ whole genome shotgun (WGS) entry which is preliminary data.</text>
</comment>
<dbReference type="PROSITE" id="PS00022">
    <property type="entry name" value="EGF_1"/>
    <property type="match status" value="2"/>
</dbReference>
<keyword evidence="1" id="KW-0245">EGF-like domain</keyword>